<feature type="region of interest" description="Disordered" evidence="1">
    <location>
        <begin position="1"/>
        <end position="20"/>
    </location>
</feature>
<dbReference type="Proteomes" id="UP000226152">
    <property type="component" value="Segment"/>
</dbReference>
<gene>
    <name evidence="2" type="ORF">SEA_ZENON_4</name>
</gene>
<organism evidence="2 3">
    <name type="scientific">Mycobacterium phage Zenon</name>
    <dbReference type="NCBI Taxonomy" id="1983573"/>
    <lineage>
        <taxon>Viruses</taxon>
        <taxon>Duplodnaviria</taxon>
        <taxon>Heunggongvirae</taxon>
        <taxon>Uroviricota</taxon>
        <taxon>Caudoviricetes</taxon>
        <taxon>Papyrusvirus</taxon>
        <taxon>Papyrusvirus send513</taxon>
    </lineage>
</organism>
<evidence type="ECO:0000313" key="3">
    <source>
        <dbReference type="Proteomes" id="UP000226152"/>
    </source>
</evidence>
<reference evidence="2 3" key="1">
    <citation type="submission" date="2017-04" db="EMBL/GenBank/DDBJ databases">
        <authorList>
            <person name="Beal Z."/>
            <person name="Bishop J."/>
            <person name="Caballero I.A."/>
            <person name="Carroll K."/>
            <person name="Carter B."/>
            <person name="Drexel-Harmon C."/>
            <person name="Henderson C."/>
            <person name="LaPlante K."/>
            <person name="Laytart J."/>
            <person name="Mills M."/>
            <person name="Zegers G."/>
            <person name="Page S.T."/>
            <person name="Bradley K.W."/>
            <person name="Asai D.J."/>
            <person name="Bowman C.A."/>
            <person name="Russell D.A."/>
            <person name="Pope W.H."/>
            <person name="Jacobs-Sera D."/>
            <person name="Hendrix R.W."/>
            <person name="Hatfull G.F."/>
        </authorList>
    </citation>
    <scope>NUCLEOTIDE SEQUENCE [LARGE SCALE GENOMIC DNA]</scope>
</reference>
<proteinExistence type="predicted"/>
<dbReference type="EMBL" id="KY969628">
    <property type="protein sequence ID" value="ARW57089.1"/>
    <property type="molecule type" value="Genomic_DNA"/>
</dbReference>
<protein>
    <submittedName>
        <fullName evidence="2">Uncharacterized protein</fullName>
    </submittedName>
</protein>
<evidence type="ECO:0000313" key="2">
    <source>
        <dbReference type="EMBL" id="ARW57089.1"/>
    </source>
</evidence>
<sequence>MARHLASLPTGKRRSDDCGRPACRALNVWCGCKATQPATVKPSTPTVHLW</sequence>
<name>A0A1Z1LWP8_9CAUD</name>
<evidence type="ECO:0000256" key="1">
    <source>
        <dbReference type="SAM" id="MobiDB-lite"/>
    </source>
</evidence>
<accession>A0A1Z1LWP8</accession>